<organism evidence="2 3">
    <name type="scientific">Candidatus Nomurabacteria bacterium RIFCSPLOWO2_01_FULL_42_17</name>
    <dbReference type="NCBI Taxonomy" id="1801780"/>
    <lineage>
        <taxon>Bacteria</taxon>
        <taxon>Candidatus Nomuraibacteriota</taxon>
    </lineage>
</organism>
<feature type="transmembrane region" description="Helical" evidence="1">
    <location>
        <begin position="81"/>
        <end position="102"/>
    </location>
</feature>
<feature type="transmembrane region" description="Helical" evidence="1">
    <location>
        <begin position="108"/>
        <end position="126"/>
    </location>
</feature>
<keyword evidence="1" id="KW-0812">Transmembrane</keyword>
<feature type="transmembrane region" description="Helical" evidence="1">
    <location>
        <begin position="170"/>
        <end position="188"/>
    </location>
</feature>
<dbReference type="STRING" id="1801780.A2917_00150"/>
<keyword evidence="1" id="KW-1133">Transmembrane helix</keyword>
<dbReference type="EMBL" id="MFVE01000002">
    <property type="protein sequence ID" value="OGI95721.1"/>
    <property type="molecule type" value="Genomic_DNA"/>
</dbReference>
<feature type="transmembrane region" description="Helical" evidence="1">
    <location>
        <begin position="34"/>
        <end position="51"/>
    </location>
</feature>
<name>A0A1F6XNT4_9BACT</name>
<feature type="transmembrane region" description="Helical" evidence="1">
    <location>
        <begin position="138"/>
        <end position="158"/>
    </location>
</feature>
<dbReference type="AlphaFoldDB" id="A0A1F6XNT4"/>
<sequence>MNKWKYRIIGGVIIAIGISPFTIAYFPLGILASWGFKLSILIGVLLCYVYSKIKLEKENQQSFLVRTTPAQEEIFPSKRNLFFTVSTVVFLLASISLFILMIDSSLSNPVAWAILIVFIGLTVFFMRKSRRWRLFTNIGLILSFGATLLWWVFLHVVIMFSGNSAIRKDIFLFAPILFALAALTIFLFKKWRTMKNIKNLK</sequence>
<dbReference type="Proteomes" id="UP000178104">
    <property type="component" value="Unassembled WGS sequence"/>
</dbReference>
<comment type="caution">
    <text evidence="2">The sequence shown here is derived from an EMBL/GenBank/DDBJ whole genome shotgun (WGS) entry which is preliminary data.</text>
</comment>
<proteinExistence type="predicted"/>
<protein>
    <submittedName>
        <fullName evidence="2">Uncharacterized protein</fullName>
    </submittedName>
</protein>
<evidence type="ECO:0000313" key="3">
    <source>
        <dbReference type="Proteomes" id="UP000178104"/>
    </source>
</evidence>
<reference evidence="2 3" key="1">
    <citation type="journal article" date="2016" name="Nat. Commun.">
        <title>Thousands of microbial genomes shed light on interconnected biogeochemical processes in an aquifer system.</title>
        <authorList>
            <person name="Anantharaman K."/>
            <person name="Brown C.T."/>
            <person name="Hug L.A."/>
            <person name="Sharon I."/>
            <person name="Castelle C.J."/>
            <person name="Probst A.J."/>
            <person name="Thomas B.C."/>
            <person name="Singh A."/>
            <person name="Wilkins M.J."/>
            <person name="Karaoz U."/>
            <person name="Brodie E.L."/>
            <person name="Williams K.H."/>
            <person name="Hubbard S.S."/>
            <person name="Banfield J.F."/>
        </authorList>
    </citation>
    <scope>NUCLEOTIDE SEQUENCE [LARGE SCALE GENOMIC DNA]</scope>
</reference>
<keyword evidence="1" id="KW-0472">Membrane</keyword>
<accession>A0A1F6XNT4</accession>
<evidence type="ECO:0000256" key="1">
    <source>
        <dbReference type="SAM" id="Phobius"/>
    </source>
</evidence>
<evidence type="ECO:0000313" key="2">
    <source>
        <dbReference type="EMBL" id="OGI95721.1"/>
    </source>
</evidence>
<gene>
    <name evidence="2" type="ORF">A2917_00150</name>
</gene>
<feature type="transmembrane region" description="Helical" evidence="1">
    <location>
        <begin position="7"/>
        <end position="28"/>
    </location>
</feature>